<evidence type="ECO:0000313" key="2">
    <source>
        <dbReference type="Proteomes" id="UP001054945"/>
    </source>
</evidence>
<comment type="caution">
    <text evidence="1">The sequence shown here is derived from an EMBL/GenBank/DDBJ whole genome shotgun (WGS) entry which is preliminary data.</text>
</comment>
<proteinExistence type="predicted"/>
<organism evidence="1 2">
    <name type="scientific">Caerostris extrusa</name>
    <name type="common">Bark spider</name>
    <name type="synonym">Caerostris bankana</name>
    <dbReference type="NCBI Taxonomy" id="172846"/>
    <lineage>
        <taxon>Eukaryota</taxon>
        <taxon>Metazoa</taxon>
        <taxon>Ecdysozoa</taxon>
        <taxon>Arthropoda</taxon>
        <taxon>Chelicerata</taxon>
        <taxon>Arachnida</taxon>
        <taxon>Araneae</taxon>
        <taxon>Araneomorphae</taxon>
        <taxon>Entelegynae</taxon>
        <taxon>Araneoidea</taxon>
        <taxon>Araneidae</taxon>
        <taxon>Caerostris</taxon>
    </lineage>
</organism>
<protein>
    <submittedName>
        <fullName evidence="1">Uncharacterized protein</fullName>
    </submittedName>
</protein>
<dbReference type="AlphaFoldDB" id="A0AAV4MHM6"/>
<sequence length="86" mass="8862">MLPVTSLTNAGGILCGSINITFAHMASIPSRATLTGTPLHYVVDGSSSSPGKAGANTAGCGQKLMPICEATEFEASVPHTQYLHHH</sequence>
<reference evidence="1 2" key="1">
    <citation type="submission" date="2021-06" db="EMBL/GenBank/DDBJ databases">
        <title>Caerostris extrusa draft genome.</title>
        <authorList>
            <person name="Kono N."/>
            <person name="Arakawa K."/>
        </authorList>
    </citation>
    <scope>NUCLEOTIDE SEQUENCE [LARGE SCALE GENOMIC DNA]</scope>
</reference>
<keyword evidence="2" id="KW-1185">Reference proteome</keyword>
<dbReference type="Proteomes" id="UP001054945">
    <property type="component" value="Unassembled WGS sequence"/>
</dbReference>
<dbReference type="EMBL" id="BPLR01019703">
    <property type="protein sequence ID" value="GIX70946.1"/>
    <property type="molecule type" value="Genomic_DNA"/>
</dbReference>
<accession>A0AAV4MHM6</accession>
<evidence type="ECO:0000313" key="1">
    <source>
        <dbReference type="EMBL" id="GIX70946.1"/>
    </source>
</evidence>
<gene>
    <name evidence="1" type="ORF">CEXT_162591</name>
</gene>
<name>A0AAV4MHM6_CAEEX</name>